<reference evidence="2" key="1">
    <citation type="submission" date="2022-07" db="EMBL/GenBank/DDBJ databases">
        <title>Genome Sequence of Agrocybe chaxingu.</title>
        <authorList>
            <person name="Buettner E."/>
        </authorList>
    </citation>
    <scope>NUCLEOTIDE SEQUENCE</scope>
    <source>
        <strain evidence="2">MP-N11</strain>
    </source>
</reference>
<proteinExistence type="predicted"/>
<evidence type="ECO:0000313" key="2">
    <source>
        <dbReference type="EMBL" id="KAJ3510578.1"/>
    </source>
</evidence>
<dbReference type="OrthoDB" id="2793736at2759"/>
<dbReference type="AlphaFoldDB" id="A0A9W8K2H9"/>
<evidence type="ECO:0000256" key="1">
    <source>
        <dbReference type="SAM" id="MobiDB-lite"/>
    </source>
</evidence>
<sequence length="295" mass="33181">MLATNMESSLWNFPLHPPHREREAAELSDAQTYAASAKLAFLTYRIGFISSFTSATEETLHFLSTISYHLCHLSVQILELVETARKTLESAKVLPYLWASCPPKLVPHKTAYVELLRALQTKESDLDPEHYGRLRVLLLPLSSRCAITRKGTDSPSAGRSFQNEILATPYPISSRAATPPGVMLPPSTVPSQQPNKRPQNPSVKSRAENKRLWTPEELAPPPSKVSRRKELRMQWANRENASPAEEQDVVFRPVRSRLRFGICFSAKSSTNGGVYKQRHHVTRVSSVRSLMNPKE</sequence>
<feature type="region of interest" description="Disordered" evidence="1">
    <location>
        <begin position="176"/>
        <end position="228"/>
    </location>
</feature>
<feature type="compositionally biased region" description="Polar residues" evidence="1">
    <location>
        <begin position="189"/>
        <end position="203"/>
    </location>
</feature>
<accession>A0A9W8K2H9</accession>
<dbReference type="EMBL" id="JANKHO010000388">
    <property type="protein sequence ID" value="KAJ3510578.1"/>
    <property type="molecule type" value="Genomic_DNA"/>
</dbReference>
<name>A0A9W8K2H9_9AGAR</name>
<organism evidence="2 3">
    <name type="scientific">Agrocybe chaxingu</name>
    <dbReference type="NCBI Taxonomy" id="84603"/>
    <lineage>
        <taxon>Eukaryota</taxon>
        <taxon>Fungi</taxon>
        <taxon>Dikarya</taxon>
        <taxon>Basidiomycota</taxon>
        <taxon>Agaricomycotina</taxon>
        <taxon>Agaricomycetes</taxon>
        <taxon>Agaricomycetidae</taxon>
        <taxon>Agaricales</taxon>
        <taxon>Agaricineae</taxon>
        <taxon>Strophariaceae</taxon>
        <taxon>Agrocybe</taxon>
    </lineage>
</organism>
<comment type="caution">
    <text evidence="2">The sequence shown here is derived from an EMBL/GenBank/DDBJ whole genome shotgun (WGS) entry which is preliminary data.</text>
</comment>
<evidence type="ECO:0000313" key="3">
    <source>
        <dbReference type="Proteomes" id="UP001148786"/>
    </source>
</evidence>
<protein>
    <submittedName>
        <fullName evidence="2">Uncharacterized protein</fullName>
    </submittedName>
</protein>
<gene>
    <name evidence="2" type="ORF">NLJ89_g4590</name>
</gene>
<feature type="compositionally biased region" description="Basic and acidic residues" evidence="1">
    <location>
        <begin position="205"/>
        <end position="214"/>
    </location>
</feature>
<keyword evidence="3" id="KW-1185">Reference proteome</keyword>
<dbReference type="Proteomes" id="UP001148786">
    <property type="component" value="Unassembled WGS sequence"/>
</dbReference>